<accession>G5AMT1</accession>
<dbReference type="InterPro" id="IPR016152">
    <property type="entry name" value="PTrfase/Anion_transptr"/>
</dbReference>
<dbReference type="InterPro" id="IPR018241">
    <property type="entry name" value="Anion_exchange_CS"/>
</dbReference>
<reference evidence="22 23" key="1">
    <citation type="journal article" date="2011" name="Nature">
        <title>Genome sequencing reveals insights into physiology and longevity of the naked mole rat.</title>
        <authorList>
            <person name="Kim E.B."/>
            <person name="Fang X."/>
            <person name="Fushan A.A."/>
            <person name="Huang Z."/>
            <person name="Lobanov A.V."/>
            <person name="Han L."/>
            <person name="Marino S.M."/>
            <person name="Sun X."/>
            <person name="Turanov A.A."/>
            <person name="Yang P."/>
            <person name="Yim S.H."/>
            <person name="Zhao X."/>
            <person name="Kasaikina M.V."/>
            <person name="Stoletzki N."/>
            <person name="Peng C."/>
            <person name="Polak P."/>
            <person name="Xiong Z."/>
            <person name="Kiezun A."/>
            <person name="Zhu Y."/>
            <person name="Chen Y."/>
            <person name="Kryukov G.V."/>
            <person name="Zhang Q."/>
            <person name="Peshkin L."/>
            <person name="Yang L."/>
            <person name="Bronson R.T."/>
            <person name="Buffenstein R."/>
            <person name="Wang B."/>
            <person name="Han C."/>
            <person name="Li Q."/>
            <person name="Chen L."/>
            <person name="Zhao W."/>
            <person name="Sunyaev S.R."/>
            <person name="Park T.J."/>
            <person name="Zhang G."/>
            <person name="Wang J."/>
            <person name="Gladyshev V.N."/>
        </authorList>
    </citation>
    <scope>NUCLEOTIDE SEQUENCE [LARGE SCALE GENOMIC DNA]</scope>
</reference>
<keyword evidence="5" id="KW-0050">Antiport</keyword>
<feature type="transmembrane region" description="Helical" evidence="18">
    <location>
        <begin position="1339"/>
        <end position="1358"/>
    </location>
</feature>
<evidence type="ECO:0000256" key="13">
    <source>
        <dbReference type="ARBA" id="ARBA00023136"/>
    </source>
</evidence>
<evidence type="ECO:0000256" key="2">
    <source>
        <dbReference type="ARBA" id="ARBA00004554"/>
    </source>
</evidence>
<evidence type="ECO:0000256" key="19">
    <source>
        <dbReference type="SAM" id="MobiDB-lite"/>
    </source>
</evidence>
<evidence type="ECO:0000256" key="16">
    <source>
        <dbReference type="ARBA" id="ARBA00023288"/>
    </source>
</evidence>
<evidence type="ECO:0000256" key="17">
    <source>
        <dbReference type="ARBA" id="ARBA00049347"/>
    </source>
</evidence>
<comment type="similarity">
    <text evidence="3 18">Belongs to the anion exchanger (TC 2.A.31) family.</text>
</comment>
<dbReference type="GO" id="GO:0016323">
    <property type="term" value="C:basolateral plasma membrane"/>
    <property type="evidence" value="ECO:0007669"/>
    <property type="project" value="UniProtKB-SubCell"/>
</dbReference>
<dbReference type="InterPro" id="IPR003020">
    <property type="entry name" value="HCO3_transpt_euk"/>
</dbReference>
<keyword evidence="15" id="KW-0325">Glycoprotein</keyword>
<dbReference type="STRING" id="10181.G5AMT1"/>
<keyword evidence="13 18" id="KW-0472">Membrane</keyword>
<feature type="transmembrane region" description="Helical" evidence="18">
    <location>
        <begin position="1579"/>
        <end position="1597"/>
    </location>
</feature>
<evidence type="ECO:0000256" key="3">
    <source>
        <dbReference type="ARBA" id="ARBA00010993"/>
    </source>
</evidence>
<dbReference type="InterPro" id="IPR013769">
    <property type="entry name" value="Band3_cytoplasmic_dom"/>
</dbReference>
<dbReference type="NCBIfam" id="TIGR00834">
    <property type="entry name" value="ae"/>
    <property type="match status" value="1"/>
</dbReference>
<dbReference type="Gene3D" id="3.40.930.10">
    <property type="entry name" value="Mannitol-specific EII, Chain A"/>
    <property type="match status" value="2"/>
</dbReference>
<dbReference type="Pfam" id="PF07565">
    <property type="entry name" value="Band_3_cyto"/>
    <property type="match status" value="4"/>
</dbReference>
<dbReference type="PRINTS" id="PR01188">
    <property type="entry name" value="ANIONEXHNGR2"/>
</dbReference>
<gene>
    <name evidence="22" type="ORF">GW7_02049</name>
</gene>
<dbReference type="PANTHER" id="PTHR11453">
    <property type="entry name" value="ANION EXCHANGE PROTEIN"/>
    <property type="match status" value="1"/>
</dbReference>
<keyword evidence="10 18" id="KW-0812">Transmembrane</keyword>
<keyword evidence="8" id="KW-0597">Phosphoprotein</keyword>
<sequence>MSSAPRRPASGADSFHAPEPEGVGPGTPGFLEQEEDDLHRTLGVERFEEILQEAGSRGGEEPGRSYGEEDFEYHRQSSHHIHHPLSTHLPPDARRRKTPQGPGRKPRRRPGGTPTGETPTIEEGEEDEDETSEAEGARVLTQPSPTSTPSSVQFFLQEDEGADRKAEKTSPSPPEQLPQQEAAPRATKRAQTGALVEEAVLLASGTAGGDDSGASGRPLSKAQPGHRSYNLQERRRIGSMTGVEQALLPRVPTDESEAQTLATADLDLMKSHRFEDVPGVRRHLVRKNAKGSSQSAREGREPGPTPRTRPRAPHKPHEVFVGMNELLLDKNQEPQWRETARWIKFEEDVEEETERWGKPHVASLSFRSLLELRRTLAHGTLSSKSPRNSLLPGLITKGAVLLDLDQQTLPGVAHQVVEQMVISDQIKAEDRANVLRALLLKHRALVEEAVLLASGTAGGDDSGASGRPLSKAQPGHRSYNLQERRRIGSMTGVEQALLPRVPTDESEAQTLATADLDLMKSHRFEDVPGVRRHLVRKNAKGSSQSAREGREPGPTPRTRPRAPHKPHEVFVELNELLLDKNQEPQWRETARWIKFEEDVEEETERWGKPHVASLSFRSLLELRRTLAHGTLSSKSPRNSLLPGLITKGAVLLDLDQQTLPGVAHQVVEQMVISDQIKAEDRANVLRALLLKHSHPSDEKDFSFPRNISAGSLGSLLGHHHPQGAESDPHVTEPLIGGVPETRLEVEREHELPPPAPPAGITRSKSKHELKLLEKIPENAEATVVLVGCVEFLSRPTMAFVRLREAVELDAVLEVPVPVRFLFLLLGPSSANMDYHEIGRSISTLMSDKQFHEAAYLADEREDLLTAINAFLDCSVVLPPSEVQGEELLRSVAHFQRQMLKKREEQGRLLPPGAGLEPKSAQEKALLQMVEVAGAAEDDPLRRTGRPFGGLIRDVKRRYPHYLSDFRDALDPQCLAAVIFIYFAALSPAITFGGLLGEKTHDLIGVSELIMSTALQGVIFCLLGAQPLLFCRSNELEYLVGRVWIGFWLVLLALLMVALEGSFLVRFVSRFTQEIFAFLISLIFIYETFYKLVKIFQEHPLHGCLVSNSSEAQDGRNTTGTEAAPTLGPSNMSSAGQAAAGRLRGQPNTALLSLVLMAGTFFIAFFLRKFKNSRFFPGRIRRVIGDFGVPIAILIMVLVDYSIEDTYTQKLSVPSGFSVTAPDKRGWIINPLGEKSPFPVWMMVASLLPAILVFILIFMETQITTLIISKKERMLQKGSGFHLDLLLIVAMGGICALFGLPWLAAATVRSVTHANALTVMSKAVAPGDKPKIQEVKEQRVTGLLVALLVGLSLVIGDLLRQIPLAVLFGIFLYMGVTSLNGIQFYERLHLLLMPPKHHPDVTYVKKVRTMRMHLFTALQLLCLALLWAVMSTAASLAFPFILILTVPLRMVVLSRIFTEREMKCLDANEAEPVFDEREGVDEYNEMPMPQLPKPLSYYVLVTEGKGRVTGLLVALLVGLSLVIGDLLRQIPLAVLFGIFLYMGVTSLNGIQFYERLHLLLMPPKHHPDVTYVKKVRTMRMHLFTALQLLCLALLWAVMSTAASLAFPFILILTVPLRMVVLSRIFTEREMKCLDANEAEPVFDEREGVDEYNEMPMPV</sequence>
<feature type="transmembrane region" description="Helical" evidence="18">
    <location>
        <begin position="1002"/>
        <end position="1024"/>
    </location>
</feature>
<dbReference type="InterPro" id="IPR001717">
    <property type="entry name" value="Anion_exchange"/>
</dbReference>
<evidence type="ECO:0000256" key="10">
    <source>
        <dbReference type="ARBA" id="ARBA00022692"/>
    </source>
</evidence>
<dbReference type="GO" id="GO:0015701">
    <property type="term" value="P:bicarbonate transport"/>
    <property type="evidence" value="ECO:0007669"/>
    <property type="project" value="TreeGrafter"/>
</dbReference>
<comment type="subcellular location">
    <subcellularLocation>
        <location evidence="1">Apical cell membrane</location>
        <topology evidence="1">Multi-pass membrane protein</topology>
    </subcellularLocation>
    <subcellularLocation>
        <location evidence="2">Basolateral cell membrane</location>
        <topology evidence="2">Multi-pass membrane protein</topology>
    </subcellularLocation>
    <subcellularLocation>
        <location evidence="18">Membrane</location>
        <topology evidence="18">Multi-pass membrane protein</topology>
    </subcellularLocation>
</comment>
<keyword evidence="11 18" id="KW-1133">Transmembrane helix</keyword>
<feature type="transmembrane region" description="Helical" evidence="18">
    <location>
        <begin position="1182"/>
        <end position="1202"/>
    </location>
</feature>
<feature type="compositionally biased region" description="Acidic residues" evidence="19">
    <location>
        <begin position="120"/>
        <end position="133"/>
    </location>
</feature>
<dbReference type="PROSITE" id="PS00219">
    <property type="entry name" value="ANION_EXCHANGER_1"/>
    <property type="match status" value="1"/>
</dbReference>
<proteinExistence type="inferred from homology"/>
<feature type="domain" description="Band 3 cytoplasmic" evidence="21">
    <location>
        <begin position="567"/>
        <end position="632"/>
    </location>
</feature>
<feature type="transmembrane region" description="Helical" evidence="18">
    <location>
        <begin position="1239"/>
        <end position="1258"/>
    </location>
</feature>
<feature type="domain" description="Band 3 cytoplasmic" evidence="21">
    <location>
        <begin position="317"/>
        <end position="382"/>
    </location>
</feature>
<feature type="compositionally biased region" description="Basic and acidic residues" evidence="19">
    <location>
        <begin position="37"/>
        <end position="49"/>
    </location>
</feature>
<evidence type="ECO:0000256" key="15">
    <source>
        <dbReference type="ARBA" id="ARBA00023180"/>
    </source>
</evidence>
<feature type="transmembrane region" description="Helical" evidence="18">
    <location>
        <begin position="1507"/>
        <end position="1526"/>
    </location>
</feature>
<feature type="region of interest" description="Disordered" evidence="19">
    <location>
        <begin position="1110"/>
        <end position="1134"/>
    </location>
</feature>
<evidence type="ECO:0000256" key="14">
    <source>
        <dbReference type="ARBA" id="ARBA00023139"/>
    </source>
</evidence>
<keyword evidence="16" id="KW-0449">Lipoprotein</keyword>
<dbReference type="FunCoup" id="G5AMT1">
    <property type="interactions" value="509"/>
</dbReference>
<feature type="compositionally biased region" description="Polar residues" evidence="19">
    <location>
        <begin position="1110"/>
        <end position="1120"/>
    </location>
</feature>
<feature type="compositionally biased region" description="Basic residues" evidence="19">
    <location>
        <begin position="94"/>
        <end position="110"/>
    </location>
</feature>
<feature type="region of interest" description="Disordered" evidence="19">
    <location>
        <begin position="282"/>
        <end position="316"/>
    </location>
</feature>
<dbReference type="PRINTS" id="PR01231">
    <property type="entry name" value="HCO3TRNSPORT"/>
</dbReference>
<keyword evidence="9" id="KW-0039">Anion exchange</keyword>
<feature type="compositionally biased region" description="Basic and acidic residues" evidence="19">
    <location>
        <begin position="58"/>
        <end position="75"/>
    </location>
</feature>
<feature type="transmembrane region" description="Helical" evidence="18">
    <location>
        <begin position="1044"/>
        <end position="1067"/>
    </location>
</feature>
<dbReference type="EMBL" id="JH166047">
    <property type="protein sequence ID" value="EHA98341.1"/>
    <property type="molecule type" value="Genomic_DNA"/>
</dbReference>
<evidence type="ECO:0000313" key="23">
    <source>
        <dbReference type="Proteomes" id="UP000006813"/>
    </source>
</evidence>
<feature type="transmembrane region" description="Helical" evidence="18">
    <location>
        <begin position="1074"/>
        <end position="1092"/>
    </location>
</feature>
<dbReference type="PANTHER" id="PTHR11453:SF14">
    <property type="entry name" value="ANION EXCHANGE PROTEIN 2"/>
    <property type="match status" value="1"/>
</dbReference>
<evidence type="ECO:0000256" key="18">
    <source>
        <dbReference type="RuleBase" id="RU362035"/>
    </source>
</evidence>
<keyword evidence="6" id="KW-1003">Cell membrane</keyword>
<evidence type="ECO:0000256" key="7">
    <source>
        <dbReference type="ARBA" id="ARBA00022481"/>
    </source>
</evidence>
<dbReference type="Proteomes" id="UP000006813">
    <property type="component" value="Unassembled WGS sequence"/>
</dbReference>
<dbReference type="PRINTS" id="PR00165">
    <property type="entry name" value="ANIONEXCHNGR"/>
</dbReference>
<feature type="transmembrane region" description="Helical" evidence="18">
    <location>
        <begin position="974"/>
        <end position="995"/>
    </location>
</feature>
<dbReference type="InterPro" id="IPR002978">
    <property type="entry name" value="Anion_exchange_2"/>
</dbReference>
<organism evidence="22 23">
    <name type="scientific">Heterocephalus glaber</name>
    <name type="common">Naked mole rat</name>
    <dbReference type="NCBI Taxonomy" id="10181"/>
    <lineage>
        <taxon>Eukaryota</taxon>
        <taxon>Metazoa</taxon>
        <taxon>Chordata</taxon>
        <taxon>Craniata</taxon>
        <taxon>Vertebrata</taxon>
        <taxon>Euteleostomi</taxon>
        <taxon>Mammalia</taxon>
        <taxon>Eutheria</taxon>
        <taxon>Euarchontoglires</taxon>
        <taxon>Glires</taxon>
        <taxon>Rodentia</taxon>
        <taxon>Hystricomorpha</taxon>
        <taxon>Bathyergidae</taxon>
        <taxon>Heterocephalus</taxon>
    </lineage>
</organism>
<evidence type="ECO:0000256" key="1">
    <source>
        <dbReference type="ARBA" id="ARBA00004424"/>
    </source>
</evidence>
<evidence type="ECO:0000256" key="6">
    <source>
        <dbReference type="ARBA" id="ARBA00022475"/>
    </source>
</evidence>
<evidence type="ECO:0000259" key="20">
    <source>
        <dbReference type="Pfam" id="PF00955"/>
    </source>
</evidence>
<keyword evidence="12 18" id="KW-0406">Ion transport</keyword>
<evidence type="ECO:0000256" key="9">
    <source>
        <dbReference type="ARBA" id="ARBA00022681"/>
    </source>
</evidence>
<dbReference type="PROSITE" id="PS00220">
    <property type="entry name" value="ANION_EXCHANGER_2"/>
    <property type="match status" value="1"/>
</dbReference>
<feature type="transmembrane region" description="Helical" evidence="18">
    <location>
        <begin position="1364"/>
        <end position="1384"/>
    </location>
</feature>
<dbReference type="GO" id="GO:0016324">
    <property type="term" value="C:apical plasma membrane"/>
    <property type="evidence" value="ECO:0007669"/>
    <property type="project" value="UniProtKB-SubCell"/>
</dbReference>
<evidence type="ECO:0000256" key="4">
    <source>
        <dbReference type="ARBA" id="ARBA00022448"/>
    </source>
</evidence>
<feature type="transmembrane region" description="Helical" evidence="18">
    <location>
        <begin position="1603"/>
        <end position="1620"/>
    </location>
</feature>
<feature type="compositionally biased region" description="Basic residues" evidence="19">
    <location>
        <begin position="76"/>
        <end position="85"/>
    </location>
</feature>
<feature type="transmembrane region" description="Helical" evidence="18">
    <location>
        <begin position="1149"/>
        <end position="1166"/>
    </location>
</feature>
<evidence type="ECO:0000313" key="22">
    <source>
        <dbReference type="EMBL" id="EHA98341.1"/>
    </source>
</evidence>
<evidence type="ECO:0000256" key="5">
    <source>
        <dbReference type="ARBA" id="ARBA00022449"/>
    </source>
</evidence>
<feature type="region of interest" description="Disordered" evidence="19">
    <location>
        <begin position="712"/>
        <end position="731"/>
    </location>
</feature>
<evidence type="ECO:0000256" key="8">
    <source>
        <dbReference type="ARBA" id="ARBA00022553"/>
    </source>
</evidence>
<dbReference type="FunFam" id="3.40.930.10:FF:000012">
    <property type="entry name" value="Anion exchange protein"/>
    <property type="match status" value="1"/>
</dbReference>
<keyword evidence="4 18" id="KW-0813">Transport</keyword>
<dbReference type="GO" id="GO:0051453">
    <property type="term" value="P:regulation of intracellular pH"/>
    <property type="evidence" value="ECO:0007669"/>
    <property type="project" value="TreeGrafter"/>
</dbReference>
<feature type="domain" description="Bicarbonate transporter-like transmembrane" evidence="20">
    <location>
        <begin position="945"/>
        <end position="1468"/>
    </location>
</feature>
<keyword evidence="14" id="KW-0564">Palmitate</keyword>
<feature type="domain" description="Bicarbonate transporter-like transmembrane" evidence="20">
    <location>
        <begin position="1505"/>
        <end position="1636"/>
    </location>
</feature>
<feature type="region of interest" description="Disordered" evidence="19">
    <location>
        <begin position="533"/>
        <end position="566"/>
    </location>
</feature>
<dbReference type="GO" id="GO:0005452">
    <property type="term" value="F:solute:inorganic anion antiporter activity"/>
    <property type="evidence" value="ECO:0007669"/>
    <property type="project" value="InterPro"/>
</dbReference>
<comment type="catalytic activity">
    <reaction evidence="17">
        <text>hydrogencarbonate(in) + chloride(out) = hydrogencarbonate(out) + chloride(in)</text>
        <dbReference type="Rhea" id="RHEA:72363"/>
        <dbReference type="ChEBI" id="CHEBI:17544"/>
        <dbReference type="ChEBI" id="CHEBI:17996"/>
    </reaction>
</comment>
<feature type="domain" description="Band 3 cytoplasmic" evidence="21">
    <location>
        <begin position="394"/>
        <end position="449"/>
    </location>
</feature>
<feature type="transmembrane region" description="Helical" evidence="18">
    <location>
        <begin position="1532"/>
        <end position="1552"/>
    </location>
</feature>
<dbReference type="Pfam" id="PF00955">
    <property type="entry name" value="HCO3_cotransp"/>
    <property type="match status" value="2"/>
</dbReference>
<dbReference type="eggNOG" id="KOG1172">
    <property type="taxonomic scope" value="Eukaryota"/>
</dbReference>
<feature type="compositionally biased region" description="Low complexity" evidence="19">
    <location>
        <begin position="141"/>
        <end position="151"/>
    </location>
</feature>
<dbReference type="InterPro" id="IPR011531">
    <property type="entry name" value="HCO3_transpt-like_TM_dom"/>
</dbReference>
<evidence type="ECO:0000259" key="21">
    <source>
        <dbReference type="Pfam" id="PF07565"/>
    </source>
</evidence>
<feature type="region of interest" description="Disordered" evidence="19">
    <location>
        <begin position="1"/>
        <end position="238"/>
    </location>
</feature>
<feature type="transmembrane region" description="Helical" evidence="18">
    <location>
        <begin position="1279"/>
        <end position="1303"/>
    </location>
</feature>
<evidence type="ECO:0000256" key="11">
    <source>
        <dbReference type="ARBA" id="ARBA00022989"/>
    </source>
</evidence>
<name>G5AMT1_HETGA</name>
<keyword evidence="7" id="KW-0488">Methylation</keyword>
<protein>
    <recommendedName>
        <fullName evidence="18">Anion exchange protein</fullName>
    </recommendedName>
</protein>
<dbReference type="Gene3D" id="1.10.287.570">
    <property type="entry name" value="Helical hairpin bin"/>
    <property type="match status" value="1"/>
</dbReference>
<dbReference type="FunFam" id="1.10.287.570:FF:000001">
    <property type="entry name" value="Anion exchange protein"/>
    <property type="match status" value="1"/>
</dbReference>
<dbReference type="GO" id="GO:0008509">
    <property type="term" value="F:monoatomic anion transmembrane transporter activity"/>
    <property type="evidence" value="ECO:0007669"/>
    <property type="project" value="InterPro"/>
</dbReference>
<dbReference type="InParanoid" id="G5AMT1"/>
<feature type="domain" description="Band 3 cytoplasmic" evidence="21">
    <location>
        <begin position="644"/>
        <end position="883"/>
    </location>
</feature>
<evidence type="ECO:0000256" key="12">
    <source>
        <dbReference type="ARBA" id="ARBA00023065"/>
    </source>
</evidence>
<feature type="region of interest" description="Disordered" evidence="19">
    <location>
        <begin position="456"/>
        <end position="480"/>
    </location>
</feature>
<dbReference type="SUPFAM" id="SSF55804">
    <property type="entry name" value="Phoshotransferase/anion transport protein"/>
    <property type="match status" value="2"/>
</dbReference>